<dbReference type="EMBL" id="ACBZ01000002">
    <property type="protein sequence ID" value="EEG51050.1"/>
    <property type="molecule type" value="Genomic_DNA"/>
</dbReference>
<name>C0CGZ4_BLAHS</name>
<dbReference type="Proteomes" id="UP000003100">
    <property type="component" value="Unassembled WGS sequence"/>
</dbReference>
<gene>
    <name evidence="1" type="ORF">RUMHYD_00107</name>
</gene>
<evidence type="ECO:0008006" key="3">
    <source>
        <dbReference type="Google" id="ProtNLM"/>
    </source>
</evidence>
<dbReference type="GeneID" id="86821273"/>
<protein>
    <recommendedName>
        <fullName evidence="3">Mannosyltransferase OCH1 and related enzymes</fullName>
    </recommendedName>
</protein>
<reference evidence="1 2" key="2">
    <citation type="submission" date="2009-02" db="EMBL/GenBank/DDBJ databases">
        <title>Draft genome sequence of Blautia hydrogenotrophica DSM 10507 (Ruminococcus hydrogenotrophicus DSM 10507).</title>
        <authorList>
            <person name="Sudarsanam P."/>
            <person name="Ley R."/>
            <person name="Guruge J."/>
            <person name="Turnbaugh P.J."/>
            <person name="Mahowald M."/>
            <person name="Liep D."/>
            <person name="Gordon J."/>
        </authorList>
    </citation>
    <scope>NUCLEOTIDE SEQUENCE [LARGE SCALE GENOMIC DNA]</scope>
    <source>
        <strain evidence="2">DSM 10507 / JCM 14656 / S5a33</strain>
    </source>
</reference>
<comment type="caution">
    <text evidence="1">The sequence shown here is derived from an EMBL/GenBank/DDBJ whole genome shotgun (WGS) entry which is preliminary data.</text>
</comment>
<keyword evidence="2" id="KW-1185">Reference proteome</keyword>
<organism evidence="1 2">
    <name type="scientific">Blautia hydrogenotrophica (strain DSM 10507 / JCM 14656 / S5a33)</name>
    <name type="common">Ruminococcus hydrogenotrophicus</name>
    <dbReference type="NCBI Taxonomy" id="476272"/>
    <lineage>
        <taxon>Bacteria</taxon>
        <taxon>Bacillati</taxon>
        <taxon>Bacillota</taxon>
        <taxon>Clostridia</taxon>
        <taxon>Lachnospirales</taxon>
        <taxon>Lachnospiraceae</taxon>
        <taxon>Blautia</taxon>
    </lineage>
</organism>
<accession>C0CGZ4</accession>
<dbReference type="Gene3D" id="3.90.550.20">
    <property type="match status" value="1"/>
</dbReference>
<reference evidence="1 2" key="1">
    <citation type="submission" date="2009-01" db="EMBL/GenBank/DDBJ databases">
        <authorList>
            <person name="Fulton L."/>
            <person name="Clifton S."/>
            <person name="Fulton B."/>
            <person name="Xu J."/>
            <person name="Minx P."/>
            <person name="Pepin K.H."/>
            <person name="Johnson M."/>
            <person name="Bhonagiri V."/>
            <person name="Nash W.E."/>
            <person name="Mardis E.R."/>
            <person name="Wilson R.K."/>
        </authorList>
    </citation>
    <scope>NUCLEOTIDE SEQUENCE [LARGE SCALE GENOMIC DNA]</scope>
    <source>
        <strain evidence="2">DSM 10507 / JCM 14656 / S5a33</strain>
    </source>
</reference>
<dbReference type="InterPro" id="IPR029044">
    <property type="entry name" value="Nucleotide-diphossugar_trans"/>
</dbReference>
<sequence length="316" mass="37824">MKLKNILKKQGGSKLLKQYWQSGVFFTAAAEFLLLGKSRTALEILRLSAQLKSKKKLEKKYKKNLLDFDRQFDRTLSQKSSEKIWICWFQGIENAPYIVQKCYQSIKENIPDKEIIVLTEDNLADYVQFPEYILSKWKNNIITHTHMTDLLRLELLIRYGGMWLDATVFCSGKEIPDYYFDSDLFFYQCLKPGRDGHAIYISSWLISAKTNNKILMAVRHLCYEYWKENNNMMDYFLLHSFFSIVLDYYPEEWRQIVPRDNATPHILLLRLFEQYDERVWESVKAQNCFHKLTYKFTQKEEALEGTYYRKLFDIKD</sequence>
<dbReference type="eggNOG" id="COG3774">
    <property type="taxonomic scope" value="Bacteria"/>
</dbReference>
<dbReference type="AlphaFoldDB" id="C0CGZ4"/>
<dbReference type="RefSeq" id="WP_005944745.1">
    <property type="nucleotide sequence ID" value="NZ_CP136423.1"/>
</dbReference>
<dbReference type="SUPFAM" id="SSF53448">
    <property type="entry name" value="Nucleotide-diphospho-sugar transferases"/>
    <property type="match status" value="1"/>
</dbReference>
<dbReference type="Pfam" id="PF05704">
    <property type="entry name" value="Caps_synth"/>
    <property type="match status" value="1"/>
</dbReference>
<proteinExistence type="predicted"/>
<dbReference type="HOGENOM" id="CLU_068623_1_1_9"/>
<dbReference type="InterPro" id="IPR008441">
    <property type="entry name" value="AfumC-like_glycosyl_Trfase"/>
</dbReference>
<evidence type="ECO:0000313" key="2">
    <source>
        <dbReference type="Proteomes" id="UP000003100"/>
    </source>
</evidence>
<dbReference type="PATRIC" id="fig|476272.21.peg.3113"/>
<dbReference type="GO" id="GO:0016757">
    <property type="term" value="F:glycosyltransferase activity"/>
    <property type="evidence" value="ECO:0007669"/>
    <property type="project" value="InterPro"/>
</dbReference>
<evidence type="ECO:0000313" key="1">
    <source>
        <dbReference type="EMBL" id="EEG51050.1"/>
    </source>
</evidence>